<evidence type="ECO:0000313" key="2">
    <source>
        <dbReference type="Proteomes" id="UP000724149"/>
    </source>
</evidence>
<proteinExistence type="predicted"/>
<accession>A0ABS2GIW5</accession>
<dbReference type="EMBL" id="JACSNR010000001">
    <property type="protein sequence ID" value="MBM6922262.1"/>
    <property type="molecule type" value="Genomic_DNA"/>
</dbReference>
<dbReference type="GO" id="GO:0016787">
    <property type="term" value="F:hydrolase activity"/>
    <property type="evidence" value="ECO:0007669"/>
    <property type="project" value="UniProtKB-KW"/>
</dbReference>
<keyword evidence="2" id="KW-1185">Reference proteome</keyword>
<dbReference type="Proteomes" id="UP000724149">
    <property type="component" value="Unassembled WGS sequence"/>
</dbReference>
<dbReference type="Pfam" id="PF14196">
    <property type="entry name" value="ATC_hydrolase"/>
    <property type="match status" value="1"/>
</dbReference>
<dbReference type="RefSeq" id="WP_204719260.1">
    <property type="nucleotide sequence ID" value="NZ_JACSNR010000001.1"/>
</dbReference>
<keyword evidence="1" id="KW-0378">Hydrolase</keyword>
<name>A0ABS2GIW5_9FIRM</name>
<reference evidence="1 2" key="1">
    <citation type="journal article" date="2021" name="Sci. Rep.">
        <title>The distribution of antibiotic resistance genes in chicken gut microbiota commensals.</title>
        <authorList>
            <person name="Juricova H."/>
            <person name="Matiasovicova J."/>
            <person name="Kubasova T."/>
            <person name="Cejkova D."/>
            <person name="Rychlik I."/>
        </authorList>
    </citation>
    <scope>NUCLEOTIDE SEQUENCE [LARGE SCALE GENOMIC DNA]</scope>
    <source>
        <strain evidence="1 2">An564</strain>
    </source>
</reference>
<sequence length="230" mass="26617">MGFNEKVHAFIAAKFYVYLTEAFGERGERAFIHGTQYYAEQRGRRMAQRAIRDGKELTYANYLEYGEWVNTQEIIDEGCANKSTIESWAPDYRIHITMCPWYTQFKEMGLPDAGHVYCAHLDNSICRGFNPYLTYLVPDTLHKSGFCTHIIKDVNFEVGEKHPKKTEYLKGFDYHCGHSYWAYSEVVAAIFGAEGEQINAKVMKDFEETYGKEMADKLASYKYTNFNVAD</sequence>
<gene>
    <name evidence="1" type="ORF">H9X81_00955</name>
</gene>
<dbReference type="InterPro" id="IPR026002">
    <property type="entry name" value="ATC_hydrolase-like"/>
</dbReference>
<comment type="caution">
    <text evidence="1">The sequence shown here is derived from an EMBL/GenBank/DDBJ whole genome shotgun (WGS) entry which is preliminary data.</text>
</comment>
<evidence type="ECO:0000313" key="1">
    <source>
        <dbReference type="EMBL" id="MBM6922262.1"/>
    </source>
</evidence>
<organism evidence="1 2">
    <name type="scientific">Hydrogenoanaerobacterium saccharovorans</name>
    <dbReference type="NCBI Taxonomy" id="474960"/>
    <lineage>
        <taxon>Bacteria</taxon>
        <taxon>Bacillati</taxon>
        <taxon>Bacillota</taxon>
        <taxon>Clostridia</taxon>
        <taxon>Eubacteriales</taxon>
        <taxon>Oscillospiraceae</taxon>
        <taxon>Hydrogenoanaerobacterium</taxon>
    </lineage>
</organism>
<protein>
    <submittedName>
        <fullName evidence="1">L-2-amino-thiazoline-4-carboxylic acid hydrolase</fullName>
    </submittedName>
</protein>